<keyword evidence="7" id="KW-1185">Reference proteome</keyword>
<dbReference type="Proteomes" id="UP000268007">
    <property type="component" value="Unassembled WGS sequence"/>
</dbReference>
<name>A0A495J304_9SPHI</name>
<feature type="signal peptide" evidence="4">
    <location>
        <begin position="1"/>
        <end position="24"/>
    </location>
</feature>
<dbReference type="PANTHER" id="PTHR46825:SF9">
    <property type="entry name" value="BETA-LACTAMASE-RELATED DOMAIN-CONTAINING PROTEIN"/>
    <property type="match status" value="1"/>
</dbReference>
<feature type="repeat" description="TPR" evidence="3">
    <location>
        <begin position="417"/>
        <end position="450"/>
    </location>
</feature>
<evidence type="ECO:0000259" key="5">
    <source>
        <dbReference type="Pfam" id="PF00144"/>
    </source>
</evidence>
<evidence type="ECO:0000256" key="1">
    <source>
        <dbReference type="ARBA" id="ARBA00022737"/>
    </source>
</evidence>
<dbReference type="InterPro" id="IPR012338">
    <property type="entry name" value="Beta-lactam/transpept-like"/>
</dbReference>
<gene>
    <name evidence="6" type="ORF">BDD43_2933</name>
</gene>
<dbReference type="SMART" id="SM00028">
    <property type="entry name" value="TPR"/>
    <property type="match status" value="1"/>
</dbReference>
<dbReference type="InterPro" id="IPR013105">
    <property type="entry name" value="TPR_2"/>
</dbReference>
<evidence type="ECO:0000256" key="4">
    <source>
        <dbReference type="SAM" id="SignalP"/>
    </source>
</evidence>
<sequence length="462" mass="51567">MKNIFNTSLRLCLCFILLLNNASAQDKPAKIDSLILRANRHGLFNGNVVVADNGKIIYKATIGFADASGKTFLTPQYRFHIGSIAKEFNAVAIMMLQEQGKLNLNDKINKYLPGLPPWANQISIQNLLQYTSGLPDVKWQTVKNDADNMADIKRITKLDFEPGTNYAYNNNNVFLQRRIVESITGMSFKQFVEQKILKPCGMNTAIVDPTDNDTLIARSYNNNRKQDALVYPISGWTCVTLGDFYKWTRVIANFSLISPAATRAILIPVGPNKQAGLGGGTMEGDKLITHIHDGTSLNYQALQVTNTAQGRTVILMTNNKNVSLYDFNSAIQNILDGKPYHEPKKAILDAYQKQLDTLSGKKIIAFYQKLKITNAYDFGFDDEATLNTIGYYLIGKQRIGDAIVVFEYNTALFPQSGNVFDSLAEAYYKQGNKPKALLNYKRLLQLDPTNQTAKDVIAELGK</sequence>
<dbReference type="SUPFAM" id="SSF56601">
    <property type="entry name" value="beta-lactamase/transpeptidase-like"/>
    <property type="match status" value="1"/>
</dbReference>
<dbReference type="PANTHER" id="PTHR46825">
    <property type="entry name" value="D-ALANYL-D-ALANINE-CARBOXYPEPTIDASE/ENDOPEPTIDASE AMPH"/>
    <property type="match status" value="1"/>
</dbReference>
<dbReference type="InterPro" id="IPR001466">
    <property type="entry name" value="Beta-lactam-related"/>
</dbReference>
<dbReference type="Pfam" id="PF07719">
    <property type="entry name" value="TPR_2"/>
    <property type="match status" value="1"/>
</dbReference>
<dbReference type="RefSeq" id="WP_121198321.1">
    <property type="nucleotide sequence ID" value="NZ_RBKU01000001.1"/>
</dbReference>
<proteinExistence type="predicted"/>
<dbReference type="InterPro" id="IPR019734">
    <property type="entry name" value="TPR_rpt"/>
</dbReference>
<dbReference type="EMBL" id="RBKU01000001">
    <property type="protein sequence ID" value="RKR82748.1"/>
    <property type="molecule type" value="Genomic_DNA"/>
</dbReference>
<evidence type="ECO:0000256" key="3">
    <source>
        <dbReference type="PROSITE-ProRule" id="PRU00339"/>
    </source>
</evidence>
<evidence type="ECO:0000313" key="6">
    <source>
        <dbReference type="EMBL" id="RKR82748.1"/>
    </source>
</evidence>
<keyword evidence="1" id="KW-0677">Repeat</keyword>
<dbReference type="Gene3D" id="3.40.710.10">
    <property type="entry name" value="DD-peptidase/beta-lactamase superfamily"/>
    <property type="match status" value="1"/>
</dbReference>
<dbReference type="Gene3D" id="1.25.40.10">
    <property type="entry name" value="Tetratricopeptide repeat domain"/>
    <property type="match status" value="1"/>
</dbReference>
<reference evidence="6 7" key="1">
    <citation type="submission" date="2018-10" db="EMBL/GenBank/DDBJ databases">
        <title>Genomic Encyclopedia of Archaeal and Bacterial Type Strains, Phase II (KMG-II): from individual species to whole genera.</title>
        <authorList>
            <person name="Goeker M."/>
        </authorList>
    </citation>
    <scope>NUCLEOTIDE SEQUENCE [LARGE SCALE GENOMIC DNA]</scope>
    <source>
        <strain evidence="6 7">DSM 18602</strain>
    </source>
</reference>
<keyword evidence="4" id="KW-0732">Signal</keyword>
<dbReference type="SUPFAM" id="SSF48452">
    <property type="entry name" value="TPR-like"/>
    <property type="match status" value="1"/>
</dbReference>
<dbReference type="InterPro" id="IPR011990">
    <property type="entry name" value="TPR-like_helical_dom_sf"/>
</dbReference>
<feature type="domain" description="Beta-lactamase-related" evidence="5">
    <location>
        <begin position="44"/>
        <end position="320"/>
    </location>
</feature>
<dbReference type="OrthoDB" id="9793489at2"/>
<dbReference type="PROSITE" id="PS50005">
    <property type="entry name" value="TPR"/>
    <property type="match status" value="1"/>
</dbReference>
<evidence type="ECO:0000256" key="2">
    <source>
        <dbReference type="ARBA" id="ARBA00022803"/>
    </source>
</evidence>
<protein>
    <submittedName>
        <fullName evidence="6">Tetratricopeptide repeat protein</fullName>
    </submittedName>
</protein>
<feature type="chain" id="PRO_5019713799" evidence="4">
    <location>
        <begin position="25"/>
        <end position="462"/>
    </location>
</feature>
<dbReference type="Pfam" id="PF00144">
    <property type="entry name" value="Beta-lactamase"/>
    <property type="match status" value="1"/>
</dbReference>
<comment type="caution">
    <text evidence="6">The sequence shown here is derived from an EMBL/GenBank/DDBJ whole genome shotgun (WGS) entry which is preliminary data.</text>
</comment>
<keyword evidence="2 3" id="KW-0802">TPR repeat</keyword>
<evidence type="ECO:0000313" key="7">
    <source>
        <dbReference type="Proteomes" id="UP000268007"/>
    </source>
</evidence>
<dbReference type="AlphaFoldDB" id="A0A495J304"/>
<accession>A0A495J304</accession>
<organism evidence="6 7">
    <name type="scientific">Mucilaginibacter gracilis</name>
    <dbReference type="NCBI Taxonomy" id="423350"/>
    <lineage>
        <taxon>Bacteria</taxon>
        <taxon>Pseudomonadati</taxon>
        <taxon>Bacteroidota</taxon>
        <taxon>Sphingobacteriia</taxon>
        <taxon>Sphingobacteriales</taxon>
        <taxon>Sphingobacteriaceae</taxon>
        <taxon>Mucilaginibacter</taxon>
    </lineage>
</organism>
<dbReference type="InterPro" id="IPR050491">
    <property type="entry name" value="AmpC-like"/>
</dbReference>